<dbReference type="EMBL" id="FWXF01000025">
    <property type="protein sequence ID" value="SMC27947.1"/>
    <property type="molecule type" value="Genomic_DNA"/>
</dbReference>
<evidence type="ECO:0000256" key="1">
    <source>
        <dbReference type="SAM" id="MobiDB-lite"/>
    </source>
</evidence>
<dbReference type="InterPro" id="IPR058807">
    <property type="entry name" value="ScoMcrA_N"/>
</dbReference>
<evidence type="ECO:0000313" key="4">
    <source>
        <dbReference type="Proteomes" id="UP000192783"/>
    </source>
</evidence>
<feature type="region of interest" description="Disordered" evidence="1">
    <location>
        <begin position="590"/>
        <end position="611"/>
    </location>
</feature>
<name>A0A1W1XVP1_9BACT</name>
<proteinExistence type="predicted"/>
<keyword evidence="4" id="KW-1185">Reference proteome</keyword>
<sequence>MIPKTITRKHILQALLDIDEHGVPPRRAATKYALEYEGRLYPPKFVVSIAARHALGSDLDPATFSGGQETNQFLVQRGFCITEVRLEARNDADDPLTPAVLTERRARHAGERCPACKVRIRELLEALFGRVEERYSLGLGTLPSHYNGNPYHDALEAIYSRLIAYRGHADFVRTRQLPLCDYFVPEPGFILEFDESQHFTTPRSIALQSYPSALPIGFDRDRWRALCQKICARDPNPPYRDEQRAWYDTLRDFAPASLGLRPTVRLYAKQIDWCRLDPQRQADLEMFRQLLSVPVVEARPTPNRVAQKHISVREDPGAIIARLILTQEWPGHPGHARALLEAIVEEWPAAPRVDFLITCGGFVQFPLSEAVPIQALNSGSDEALTHILKRAVKVAHEVVPADLRARLSKHARHITLGIDTHKNLISTTQNRIREPHAETVIVLDLDTGEHHATAKSYPTTAQQQGLIRSRDIKSHFLTLKNGTSVMVLGCHDLSVWNPRSTNARGWRAQLNAEFRDLARDKKPTLVLHHPHTADSKMTWRAAWTSLERELPSVKFYAGSGRYWHRDGPRSPLHEILTLTKKGPTLDFIINARSTSPSGGKRQRNKDEARSG</sequence>
<dbReference type="Proteomes" id="UP000192783">
    <property type="component" value="Unassembled WGS sequence"/>
</dbReference>
<protein>
    <recommendedName>
        <fullName evidence="2">ScoMcrA-like N-terminal head domain-containing protein</fullName>
    </recommendedName>
</protein>
<dbReference type="AlphaFoldDB" id="A0A1W1XVP1"/>
<evidence type="ECO:0000313" key="3">
    <source>
        <dbReference type="EMBL" id="SMC27947.1"/>
    </source>
</evidence>
<dbReference type="Pfam" id="PF26345">
    <property type="entry name" value="ScoMcrA_N"/>
    <property type="match status" value="1"/>
</dbReference>
<dbReference type="RefSeq" id="WP_139796680.1">
    <property type="nucleotide sequence ID" value="NZ_FWXF01000025.1"/>
</dbReference>
<feature type="domain" description="ScoMcrA-like N-terminal head" evidence="2">
    <location>
        <begin position="5"/>
        <end position="82"/>
    </location>
</feature>
<accession>A0A1W1XVP1</accession>
<gene>
    <name evidence="3" type="ORF">SAMN02746041_03131</name>
</gene>
<organism evidence="3 4">
    <name type="scientific">Desulfacinum hydrothermale DSM 13146</name>
    <dbReference type="NCBI Taxonomy" id="1121390"/>
    <lineage>
        <taxon>Bacteria</taxon>
        <taxon>Pseudomonadati</taxon>
        <taxon>Thermodesulfobacteriota</taxon>
        <taxon>Syntrophobacteria</taxon>
        <taxon>Syntrophobacterales</taxon>
        <taxon>Syntrophobacteraceae</taxon>
        <taxon>Desulfacinum</taxon>
    </lineage>
</organism>
<dbReference type="OrthoDB" id="9802640at2"/>
<reference evidence="3 4" key="1">
    <citation type="submission" date="2017-04" db="EMBL/GenBank/DDBJ databases">
        <authorList>
            <person name="Afonso C.L."/>
            <person name="Miller P.J."/>
            <person name="Scott M.A."/>
            <person name="Spackman E."/>
            <person name="Goraichik I."/>
            <person name="Dimitrov K.M."/>
            <person name="Suarez D.L."/>
            <person name="Swayne D.E."/>
        </authorList>
    </citation>
    <scope>NUCLEOTIDE SEQUENCE [LARGE SCALE GENOMIC DNA]</scope>
    <source>
        <strain evidence="3 4">DSM 13146</strain>
    </source>
</reference>
<evidence type="ECO:0000259" key="2">
    <source>
        <dbReference type="Pfam" id="PF26345"/>
    </source>
</evidence>